<feature type="transmembrane region" description="Helical" evidence="1">
    <location>
        <begin position="21"/>
        <end position="43"/>
    </location>
</feature>
<dbReference type="AlphaFoldDB" id="A0AA35NFQ8"/>
<evidence type="ECO:0000313" key="2">
    <source>
        <dbReference type="EMBL" id="CAI4036403.1"/>
    </source>
</evidence>
<accession>A0AA35NFQ8</accession>
<feature type="transmembrane region" description="Helical" evidence="1">
    <location>
        <begin position="49"/>
        <end position="73"/>
    </location>
</feature>
<gene>
    <name evidence="2" type="primary">SMKI15G2460</name>
    <name evidence="2" type="ORF">SMKI_15G2460</name>
</gene>
<reference evidence="2" key="1">
    <citation type="submission" date="2022-10" db="EMBL/GenBank/DDBJ databases">
        <authorList>
            <person name="Byrne P K."/>
        </authorList>
    </citation>
    <scope>NUCLEOTIDE SEQUENCE</scope>
    <source>
        <strain evidence="2">IFO1815</strain>
    </source>
</reference>
<sequence>MDLKRNWLRWKITIGSGPDSVVLDFPSFLVGCAFATMMGPILQKLIGRLLIGLINVCKFLVISGSIVFIVGLASKKYTYQDFKVSIKRSEKSDGMETEPKRVAKRSTVPMEKEDEVGSYNYFEIPITKEAPTIPYVSYDGTDILRKPSKDASSVALSNSNRYENFINMAQHK</sequence>
<keyword evidence="3" id="KW-1185">Reference proteome</keyword>
<dbReference type="EMBL" id="OX365771">
    <property type="protein sequence ID" value="CAI4036403.1"/>
    <property type="molecule type" value="Genomic_DNA"/>
</dbReference>
<keyword evidence="1" id="KW-0472">Membrane</keyword>
<proteinExistence type="predicted"/>
<protein>
    <recommendedName>
        <fullName evidence="4">YOR097C-like protein</fullName>
    </recommendedName>
</protein>
<name>A0AA35NFQ8_SACMI</name>
<evidence type="ECO:0008006" key="4">
    <source>
        <dbReference type="Google" id="ProtNLM"/>
    </source>
</evidence>
<keyword evidence="1" id="KW-0812">Transmembrane</keyword>
<dbReference type="GeneID" id="80921311"/>
<evidence type="ECO:0000256" key="1">
    <source>
        <dbReference type="SAM" id="Phobius"/>
    </source>
</evidence>
<dbReference type="Proteomes" id="UP001161438">
    <property type="component" value="Chromosome 15"/>
</dbReference>
<evidence type="ECO:0000313" key="3">
    <source>
        <dbReference type="Proteomes" id="UP001161438"/>
    </source>
</evidence>
<keyword evidence="1" id="KW-1133">Transmembrane helix</keyword>
<organism evidence="2 3">
    <name type="scientific">Saccharomyces mikatae IFO 1815</name>
    <dbReference type="NCBI Taxonomy" id="226126"/>
    <lineage>
        <taxon>Eukaryota</taxon>
        <taxon>Fungi</taxon>
        <taxon>Dikarya</taxon>
        <taxon>Ascomycota</taxon>
        <taxon>Saccharomycotina</taxon>
        <taxon>Saccharomycetes</taxon>
        <taxon>Saccharomycetales</taxon>
        <taxon>Saccharomycetaceae</taxon>
        <taxon>Saccharomyces</taxon>
    </lineage>
</organism>
<dbReference type="RefSeq" id="XP_056079523.1">
    <property type="nucleotide sequence ID" value="XM_056225734.1"/>
</dbReference>